<dbReference type="InterPro" id="IPR050697">
    <property type="entry name" value="Adenylyl/Guanylyl_Cyclase_3/4"/>
</dbReference>
<feature type="domain" description="Guanylate cyclase" evidence="2">
    <location>
        <begin position="297"/>
        <end position="419"/>
    </location>
</feature>
<keyword evidence="1" id="KW-1133">Transmembrane helix</keyword>
<dbReference type="GO" id="GO:0006171">
    <property type="term" value="P:cAMP biosynthetic process"/>
    <property type="evidence" value="ECO:0007669"/>
    <property type="project" value="TreeGrafter"/>
</dbReference>
<feature type="transmembrane region" description="Helical" evidence="1">
    <location>
        <begin position="219"/>
        <end position="237"/>
    </location>
</feature>
<reference evidence="3" key="1">
    <citation type="submission" date="2009-10" db="EMBL/GenBank/DDBJ databases">
        <title>Diversity of trophic interactions inside an arsenic-rich microbial ecosystem.</title>
        <authorList>
            <person name="Bertin P.N."/>
            <person name="Heinrich-Salmeron A."/>
            <person name="Pelletier E."/>
            <person name="Goulhen-Chollet F."/>
            <person name="Arsene-Ploetze F."/>
            <person name="Gallien S."/>
            <person name="Calteau A."/>
            <person name="Vallenet D."/>
            <person name="Casiot C."/>
            <person name="Chane-Woon-Ming B."/>
            <person name="Giloteaux L."/>
            <person name="Barakat M."/>
            <person name="Bonnefoy V."/>
            <person name="Bruneel O."/>
            <person name="Chandler M."/>
            <person name="Cleiss J."/>
            <person name="Duran R."/>
            <person name="Elbaz-Poulichet F."/>
            <person name="Fonknechten N."/>
            <person name="Lauga B."/>
            <person name="Mornico D."/>
            <person name="Ortet P."/>
            <person name="Schaeffer C."/>
            <person name="Siguier P."/>
            <person name="Alexander Thil Smith A."/>
            <person name="Van Dorsselaer A."/>
            <person name="Weissenbach J."/>
            <person name="Medigue C."/>
            <person name="Le Paslier D."/>
        </authorList>
    </citation>
    <scope>NUCLEOTIDE SEQUENCE</scope>
</reference>
<dbReference type="Pfam" id="PF11845">
    <property type="entry name" value="Tll0287-like"/>
    <property type="match status" value="1"/>
</dbReference>
<dbReference type="InterPro" id="IPR021796">
    <property type="entry name" value="Tll0287-like_dom"/>
</dbReference>
<gene>
    <name evidence="3" type="ORF">CARN1_1827</name>
</gene>
<dbReference type="SUPFAM" id="SSF55073">
    <property type="entry name" value="Nucleotide cyclase"/>
    <property type="match status" value="1"/>
</dbReference>
<dbReference type="Gene3D" id="3.30.70.1230">
    <property type="entry name" value="Nucleotide cyclase"/>
    <property type="match status" value="1"/>
</dbReference>
<feature type="transmembrane region" description="Helical" evidence="1">
    <location>
        <begin position="21"/>
        <end position="42"/>
    </location>
</feature>
<comment type="caution">
    <text evidence="3">The sequence shown here is derived from an EMBL/GenBank/DDBJ whole genome shotgun (WGS) entry which is preliminary data.</text>
</comment>
<evidence type="ECO:0000259" key="2">
    <source>
        <dbReference type="PROSITE" id="PS50125"/>
    </source>
</evidence>
<dbReference type="InterPro" id="IPR001054">
    <property type="entry name" value="A/G_cyclase"/>
</dbReference>
<dbReference type="EMBL" id="CABL01000002">
    <property type="protein sequence ID" value="CBH74724.1"/>
    <property type="molecule type" value="Genomic_DNA"/>
</dbReference>
<accession>E6PE39</accession>
<name>E6PE39_9ZZZZ</name>
<dbReference type="SMART" id="SM00044">
    <property type="entry name" value="CYCc"/>
    <property type="match status" value="1"/>
</dbReference>
<proteinExistence type="predicted"/>
<dbReference type="GO" id="GO:0035556">
    <property type="term" value="P:intracellular signal transduction"/>
    <property type="evidence" value="ECO:0007669"/>
    <property type="project" value="InterPro"/>
</dbReference>
<dbReference type="Pfam" id="PF00211">
    <property type="entry name" value="Guanylate_cyc"/>
    <property type="match status" value="1"/>
</dbReference>
<keyword evidence="1" id="KW-0472">Membrane</keyword>
<keyword evidence="1" id="KW-0812">Transmembrane</keyword>
<evidence type="ECO:0000256" key="1">
    <source>
        <dbReference type="SAM" id="Phobius"/>
    </source>
</evidence>
<protein>
    <submittedName>
        <fullName evidence="3">Putative Adenylate/Guanylate cyclase</fullName>
    </submittedName>
</protein>
<dbReference type="CDD" id="cd07302">
    <property type="entry name" value="CHD"/>
    <property type="match status" value="1"/>
</dbReference>
<evidence type="ECO:0000313" key="3">
    <source>
        <dbReference type="EMBL" id="CBH74724.1"/>
    </source>
</evidence>
<dbReference type="PROSITE" id="PS50125">
    <property type="entry name" value="GUANYLATE_CYCLASE_2"/>
    <property type="match status" value="1"/>
</dbReference>
<dbReference type="PANTHER" id="PTHR43081">
    <property type="entry name" value="ADENYLATE CYCLASE, TERMINAL-DIFFERENTIATION SPECIFIC-RELATED"/>
    <property type="match status" value="1"/>
</dbReference>
<sequence>MQNFATVEENLQKALFARVKTGWTLGAFLLVVLLGLPLALFFDLRAISANFLEAQSSALDRVVTSIRDYYADTIVANVEQNPHDVRVRVHFAGHPGAIPIPATFSLALGRVISRDQSNVRYRFISNLPFKGRAPHRLDGFERAALAALAQDPSEVMTRSRWHGFTTEVRYATPIVMTASCVACHNADPNSPKRDWKIGEVGGLQELILTQPLAMNLLSFKYLVLYIVVVLLLGAVIYRQQRRQSRAIDRANADLSTANDALLDLSANISRYISPQIYESIFSGKTGTELHTQRKKLTIFFSDIKDFTASSERLAPEELTAILNEYFDEMSAIALQFGGTIDKFVGDAMLVFFGDPESMGIDNDAAACVRMAMAMQQRLAELSVRWRNRGIERPFRARMGINTGFVNVGNFGSGRRQLSLPPGDNYLCRSEAGG</sequence>
<dbReference type="PANTHER" id="PTHR43081:SF18">
    <property type="entry name" value="BLL7624 PROTEIN"/>
    <property type="match status" value="1"/>
</dbReference>
<dbReference type="AlphaFoldDB" id="E6PE39"/>
<organism evidence="3">
    <name type="scientific">mine drainage metagenome</name>
    <dbReference type="NCBI Taxonomy" id="410659"/>
    <lineage>
        <taxon>unclassified sequences</taxon>
        <taxon>metagenomes</taxon>
        <taxon>ecological metagenomes</taxon>
    </lineage>
</organism>
<dbReference type="InterPro" id="IPR029787">
    <property type="entry name" value="Nucleotide_cyclase"/>
</dbReference>